<evidence type="ECO:0000313" key="3">
    <source>
        <dbReference type="Proteomes" id="UP000054321"/>
    </source>
</evidence>
<dbReference type="EMBL" id="KN832899">
    <property type="protein sequence ID" value="KIM93131.1"/>
    <property type="molecule type" value="Genomic_DNA"/>
</dbReference>
<gene>
    <name evidence="2" type="ORF">OIDMADRAFT_36057</name>
</gene>
<reference evidence="2 3" key="1">
    <citation type="submission" date="2014-04" db="EMBL/GenBank/DDBJ databases">
        <authorList>
            <consortium name="DOE Joint Genome Institute"/>
            <person name="Kuo A."/>
            <person name="Martino E."/>
            <person name="Perotto S."/>
            <person name="Kohler A."/>
            <person name="Nagy L.G."/>
            <person name="Floudas D."/>
            <person name="Copeland A."/>
            <person name="Barry K.W."/>
            <person name="Cichocki N."/>
            <person name="Veneault-Fourrey C."/>
            <person name="LaButti K."/>
            <person name="Lindquist E.A."/>
            <person name="Lipzen A."/>
            <person name="Lundell T."/>
            <person name="Morin E."/>
            <person name="Murat C."/>
            <person name="Sun H."/>
            <person name="Tunlid A."/>
            <person name="Henrissat B."/>
            <person name="Grigoriev I.V."/>
            <person name="Hibbett D.S."/>
            <person name="Martin F."/>
            <person name="Nordberg H.P."/>
            <person name="Cantor M.N."/>
            <person name="Hua S.X."/>
        </authorList>
    </citation>
    <scope>NUCLEOTIDE SEQUENCE [LARGE SCALE GENOMIC DNA]</scope>
    <source>
        <strain evidence="2 3">Zn</strain>
    </source>
</reference>
<organism evidence="2 3">
    <name type="scientific">Oidiodendron maius (strain Zn)</name>
    <dbReference type="NCBI Taxonomy" id="913774"/>
    <lineage>
        <taxon>Eukaryota</taxon>
        <taxon>Fungi</taxon>
        <taxon>Dikarya</taxon>
        <taxon>Ascomycota</taxon>
        <taxon>Pezizomycotina</taxon>
        <taxon>Leotiomycetes</taxon>
        <taxon>Leotiomycetes incertae sedis</taxon>
        <taxon>Myxotrichaceae</taxon>
        <taxon>Oidiodendron</taxon>
    </lineage>
</organism>
<name>A0A0C3GRR1_OIDMZ</name>
<feature type="compositionally biased region" description="Basic residues" evidence="1">
    <location>
        <begin position="40"/>
        <end position="53"/>
    </location>
</feature>
<protein>
    <submittedName>
        <fullName evidence="2">Uncharacterized protein</fullName>
    </submittedName>
</protein>
<dbReference type="Proteomes" id="UP000054321">
    <property type="component" value="Unassembled WGS sequence"/>
</dbReference>
<feature type="compositionally biased region" description="Polar residues" evidence="1">
    <location>
        <begin position="25"/>
        <end position="36"/>
    </location>
</feature>
<evidence type="ECO:0000256" key="1">
    <source>
        <dbReference type="SAM" id="MobiDB-lite"/>
    </source>
</evidence>
<feature type="compositionally biased region" description="Low complexity" evidence="1">
    <location>
        <begin position="1"/>
        <end position="15"/>
    </location>
</feature>
<sequence>MAQQEQISTSTSQISPGQVLVMDSSKPTCSAGSRAQGSHKGPKRQGRKATRHRLSSESPNHNCPGADLSTGGENLPKRRRKPRGAHVFGKYKHADSLWMQEAQRSINGAISELDQQAAKLFEVKSNLSKCMDDMLAENTKLCSKLRGLGTYIADCGVKAETATKALARM</sequence>
<keyword evidence="3" id="KW-1185">Reference proteome</keyword>
<accession>A0A0C3GRR1</accession>
<dbReference type="InParanoid" id="A0A0C3GRR1"/>
<evidence type="ECO:0000313" key="2">
    <source>
        <dbReference type="EMBL" id="KIM93131.1"/>
    </source>
</evidence>
<reference evidence="3" key="2">
    <citation type="submission" date="2015-01" db="EMBL/GenBank/DDBJ databases">
        <title>Evolutionary Origins and Diversification of the Mycorrhizal Mutualists.</title>
        <authorList>
            <consortium name="DOE Joint Genome Institute"/>
            <consortium name="Mycorrhizal Genomics Consortium"/>
            <person name="Kohler A."/>
            <person name="Kuo A."/>
            <person name="Nagy L.G."/>
            <person name="Floudas D."/>
            <person name="Copeland A."/>
            <person name="Barry K.W."/>
            <person name="Cichocki N."/>
            <person name="Veneault-Fourrey C."/>
            <person name="LaButti K."/>
            <person name="Lindquist E.A."/>
            <person name="Lipzen A."/>
            <person name="Lundell T."/>
            <person name="Morin E."/>
            <person name="Murat C."/>
            <person name="Riley R."/>
            <person name="Ohm R."/>
            <person name="Sun H."/>
            <person name="Tunlid A."/>
            <person name="Henrissat B."/>
            <person name="Grigoriev I.V."/>
            <person name="Hibbett D.S."/>
            <person name="Martin F."/>
        </authorList>
    </citation>
    <scope>NUCLEOTIDE SEQUENCE [LARGE SCALE GENOMIC DNA]</scope>
    <source>
        <strain evidence="3">Zn</strain>
    </source>
</reference>
<dbReference type="HOGENOM" id="CLU_1578993_0_0_1"/>
<feature type="region of interest" description="Disordered" evidence="1">
    <location>
        <begin position="1"/>
        <end position="86"/>
    </location>
</feature>
<proteinExistence type="predicted"/>
<dbReference type="AlphaFoldDB" id="A0A0C3GRR1"/>